<organism evidence="1 3">
    <name type="scientific">Heterobasidion irregulare (strain TC 32-1)</name>
    <dbReference type="NCBI Taxonomy" id="747525"/>
    <lineage>
        <taxon>Eukaryota</taxon>
        <taxon>Fungi</taxon>
        <taxon>Dikarya</taxon>
        <taxon>Basidiomycota</taxon>
        <taxon>Agaricomycotina</taxon>
        <taxon>Agaricomycetes</taxon>
        <taxon>Russulales</taxon>
        <taxon>Bondarzewiaceae</taxon>
        <taxon>Heterobasidion</taxon>
        <taxon>Heterobasidion annosum species complex</taxon>
    </lineage>
</organism>
<evidence type="ECO:0000313" key="2">
    <source>
        <dbReference type="EMBL" id="ETW84862.1"/>
    </source>
</evidence>
<proteinExistence type="predicted"/>
<dbReference type="AlphaFoldDB" id="W4KHR7"/>
<dbReference type="GeneID" id="20675133"/>
<gene>
    <name evidence="2" type="ORF">HETIRDRAFT_433472</name>
    <name evidence="1" type="ORF">HETIRDRAFT_439364</name>
</gene>
<dbReference type="EMBL" id="KI925456">
    <property type="protein sequence ID" value="ETW84845.1"/>
    <property type="molecule type" value="Genomic_DNA"/>
</dbReference>
<dbReference type="KEGG" id="hir:HETIRDRAFT_433472"/>
<reference evidence="1 3" key="1">
    <citation type="journal article" date="2012" name="New Phytol.">
        <title>Insight into trade-off between wood decay and parasitism from the genome of a fungal forest pathogen.</title>
        <authorList>
            <person name="Olson A."/>
            <person name="Aerts A."/>
            <person name="Asiegbu F."/>
            <person name="Belbahri L."/>
            <person name="Bouzid O."/>
            <person name="Broberg A."/>
            <person name="Canback B."/>
            <person name="Coutinho P.M."/>
            <person name="Cullen D."/>
            <person name="Dalman K."/>
            <person name="Deflorio G."/>
            <person name="van Diepen L.T."/>
            <person name="Dunand C."/>
            <person name="Duplessis S."/>
            <person name="Durling M."/>
            <person name="Gonthier P."/>
            <person name="Grimwood J."/>
            <person name="Fossdal C.G."/>
            <person name="Hansson D."/>
            <person name="Henrissat B."/>
            <person name="Hietala A."/>
            <person name="Himmelstrand K."/>
            <person name="Hoffmeister D."/>
            <person name="Hogberg N."/>
            <person name="James T.Y."/>
            <person name="Karlsson M."/>
            <person name="Kohler A."/>
            <person name="Kues U."/>
            <person name="Lee Y.H."/>
            <person name="Lin Y.C."/>
            <person name="Lind M."/>
            <person name="Lindquist E."/>
            <person name="Lombard V."/>
            <person name="Lucas S."/>
            <person name="Lunden K."/>
            <person name="Morin E."/>
            <person name="Murat C."/>
            <person name="Park J."/>
            <person name="Raffaello T."/>
            <person name="Rouze P."/>
            <person name="Salamov A."/>
            <person name="Schmutz J."/>
            <person name="Solheim H."/>
            <person name="Stahlberg J."/>
            <person name="Velez H."/>
            <person name="de Vries R.P."/>
            <person name="Wiebenga A."/>
            <person name="Woodward S."/>
            <person name="Yakovlev I."/>
            <person name="Garbelotto M."/>
            <person name="Martin F."/>
            <person name="Grigoriev I.V."/>
            <person name="Stenlid J."/>
        </authorList>
    </citation>
    <scope>NUCLEOTIDE SEQUENCE [LARGE SCALE GENOMIC DNA]</scope>
    <source>
        <strain evidence="1 3">TC 32-1</strain>
    </source>
</reference>
<dbReference type="GeneID" id="20674674"/>
<evidence type="ECO:0000313" key="1">
    <source>
        <dbReference type="EMBL" id="ETW84845.1"/>
    </source>
</evidence>
<dbReference type="RefSeq" id="XP_009544489.1">
    <property type="nucleotide sequence ID" value="XM_009546194.1"/>
</dbReference>
<protein>
    <submittedName>
        <fullName evidence="1">Uncharacterized protein</fullName>
    </submittedName>
</protein>
<dbReference type="RefSeq" id="XP_009544473.1">
    <property type="nucleotide sequence ID" value="XM_009546178.1"/>
</dbReference>
<sequence length="107" mass="10797">MESVKSARAIIGIRVRGLSEVSSVAAAASKLMEGPTEDASDSELNMVRGGGCRVGGAGQCCSGRVVDGGGRGRGRGRGGALGRAEGAVCMGKVVHRRGARAWQATQL</sequence>
<evidence type="ECO:0000313" key="3">
    <source>
        <dbReference type="Proteomes" id="UP000030671"/>
    </source>
</evidence>
<dbReference type="KEGG" id="hir:HETIRDRAFT_439364"/>
<dbReference type="HOGENOM" id="CLU_2210391_0_0_1"/>
<dbReference type="Proteomes" id="UP000030671">
    <property type="component" value="Unassembled WGS sequence"/>
</dbReference>
<keyword evidence="3" id="KW-1185">Reference proteome</keyword>
<name>W4KHR7_HETIT</name>
<dbReference type="EMBL" id="KI925456">
    <property type="protein sequence ID" value="ETW84862.1"/>
    <property type="molecule type" value="Genomic_DNA"/>
</dbReference>
<accession>W4KHR7</accession>